<name>A0A9W6NB97_9HYPH</name>
<feature type="domain" description="Metallo-beta-lactamase" evidence="6">
    <location>
        <begin position="100"/>
        <end position="304"/>
    </location>
</feature>
<comment type="similarity">
    <text evidence="1">Belongs to the metallo-beta-lactamase superfamily.</text>
</comment>
<comment type="caution">
    <text evidence="7">The sequence shown here is derived from an EMBL/GenBank/DDBJ whole genome shotgun (WGS) entry which is preliminary data.</text>
</comment>
<evidence type="ECO:0000256" key="2">
    <source>
        <dbReference type="ARBA" id="ARBA00022723"/>
    </source>
</evidence>
<keyword evidence="3" id="KW-0378">Hydrolase</keyword>
<keyword evidence="2" id="KW-0479">Metal-binding</keyword>
<dbReference type="PROSITE" id="PS51318">
    <property type="entry name" value="TAT"/>
    <property type="match status" value="1"/>
</dbReference>
<dbReference type="CDD" id="cd07720">
    <property type="entry name" value="OPHC2-like_MBL-fold"/>
    <property type="match status" value="1"/>
</dbReference>
<evidence type="ECO:0000313" key="7">
    <source>
        <dbReference type="EMBL" id="GLK84478.1"/>
    </source>
</evidence>
<keyword evidence="4" id="KW-0862">Zinc</keyword>
<dbReference type="SUPFAM" id="SSF56281">
    <property type="entry name" value="Metallo-hydrolase/oxidoreductase"/>
    <property type="match status" value="1"/>
</dbReference>
<sequence>MTTVSRRDALLASATLPAATALGGLAMTGIAATSATAQTPSGQQVPSLYRYKVGDIEVTAVSDGARVGPLQDGFVRNASRDQINTALEQAFLPKDQLMNQFNPLLINTGGKLVLIDTGNGPQAGNATVGKLMANLAWAGVKPSDISTVIISHFHGDHINGLRAADGALAFPNAEILVPEVEWKFWTDEGEASRAPEGRKGAFANVAKVFKDVDSRVKPYGWDKEIAPGITSVEAVGHTPGHTAFVVASGNGKLFVQSDTTNNPALFAANPEWEVMFDMDAAKAIATRKRIWDMLAAERMQVTGYHFMFPAVGYAEKTGNGYRLVPAVWNPVL</sequence>
<dbReference type="GO" id="GO:0016787">
    <property type="term" value="F:hydrolase activity"/>
    <property type="evidence" value="ECO:0007669"/>
    <property type="project" value="UniProtKB-KW"/>
</dbReference>
<dbReference type="PANTHER" id="PTHR42978:SF6">
    <property type="entry name" value="QUORUM-QUENCHING LACTONASE YTNP-RELATED"/>
    <property type="match status" value="1"/>
</dbReference>
<evidence type="ECO:0000313" key="8">
    <source>
        <dbReference type="Proteomes" id="UP001143330"/>
    </source>
</evidence>
<accession>A0A9W6NB97</accession>
<organism evidence="7 8">
    <name type="scientific">Ancylobacter defluvii</name>
    <dbReference type="NCBI Taxonomy" id="1282440"/>
    <lineage>
        <taxon>Bacteria</taxon>
        <taxon>Pseudomonadati</taxon>
        <taxon>Pseudomonadota</taxon>
        <taxon>Alphaproteobacteria</taxon>
        <taxon>Hyphomicrobiales</taxon>
        <taxon>Xanthobacteraceae</taxon>
        <taxon>Ancylobacter</taxon>
    </lineage>
</organism>
<reference evidence="7" key="1">
    <citation type="journal article" date="2014" name="Int. J. Syst. Evol. Microbiol.">
        <title>Complete genome sequence of Corynebacterium casei LMG S-19264T (=DSM 44701T), isolated from a smear-ripened cheese.</title>
        <authorList>
            <consortium name="US DOE Joint Genome Institute (JGI-PGF)"/>
            <person name="Walter F."/>
            <person name="Albersmeier A."/>
            <person name="Kalinowski J."/>
            <person name="Ruckert C."/>
        </authorList>
    </citation>
    <scope>NUCLEOTIDE SEQUENCE</scope>
    <source>
        <strain evidence="7">VKM B-2789</strain>
    </source>
</reference>
<evidence type="ECO:0000256" key="3">
    <source>
        <dbReference type="ARBA" id="ARBA00022801"/>
    </source>
</evidence>
<protein>
    <submittedName>
        <fullName evidence="7">MBL fold metallo-hydrolase</fullName>
    </submittedName>
</protein>
<dbReference type="GO" id="GO:0046872">
    <property type="term" value="F:metal ion binding"/>
    <property type="evidence" value="ECO:0007669"/>
    <property type="project" value="UniProtKB-KW"/>
</dbReference>
<keyword evidence="5" id="KW-0732">Signal</keyword>
<dbReference type="InterPro" id="IPR036866">
    <property type="entry name" value="RibonucZ/Hydroxyglut_hydro"/>
</dbReference>
<evidence type="ECO:0000259" key="6">
    <source>
        <dbReference type="SMART" id="SM00849"/>
    </source>
</evidence>
<dbReference type="InterPro" id="IPR051013">
    <property type="entry name" value="MBL_superfamily_lactonases"/>
</dbReference>
<dbReference type="RefSeq" id="WP_213361420.1">
    <property type="nucleotide sequence ID" value="NZ_BSFM01000013.1"/>
</dbReference>
<evidence type="ECO:0000256" key="5">
    <source>
        <dbReference type="SAM" id="SignalP"/>
    </source>
</evidence>
<evidence type="ECO:0000256" key="1">
    <source>
        <dbReference type="ARBA" id="ARBA00007749"/>
    </source>
</evidence>
<feature type="chain" id="PRO_5040745187" evidence="5">
    <location>
        <begin position="38"/>
        <end position="332"/>
    </location>
</feature>
<dbReference type="Gene3D" id="3.60.15.10">
    <property type="entry name" value="Ribonuclease Z/Hydroxyacylglutathione hydrolase-like"/>
    <property type="match status" value="1"/>
</dbReference>
<dbReference type="InterPro" id="IPR006311">
    <property type="entry name" value="TAT_signal"/>
</dbReference>
<keyword evidence="8" id="KW-1185">Reference proteome</keyword>
<dbReference type="AlphaFoldDB" id="A0A9W6NB97"/>
<gene>
    <name evidence="7" type="ORF">GCM10017653_25480</name>
</gene>
<feature type="signal peptide" evidence="5">
    <location>
        <begin position="1"/>
        <end position="37"/>
    </location>
</feature>
<dbReference type="Proteomes" id="UP001143330">
    <property type="component" value="Unassembled WGS sequence"/>
</dbReference>
<reference evidence="7" key="2">
    <citation type="submission" date="2023-01" db="EMBL/GenBank/DDBJ databases">
        <authorList>
            <person name="Sun Q."/>
            <person name="Evtushenko L."/>
        </authorList>
    </citation>
    <scope>NUCLEOTIDE SEQUENCE</scope>
    <source>
        <strain evidence="7">VKM B-2789</strain>
    </source>
</reference>
<dbReference type="InterPro" id="IPR001279">
    <property type="entry name" value="Metallo-B-lactamas"/>
</dbReference>
<dbReference type="PANTHER" id="PTHR42978">
    <property type="entry name" value="QUORUM-QUENCHING LACTONASE YTNP-RELATED-RELATED"/>
    <property type="match status" value="1"/>
</dbReference>
<proteinExistence type="inferred from homology"/>
<dbReference type="Pfam" id="PF00753">
    <property type="entry name" value="Lactamase_B"/>
    <property type="match status" value="1"/>
</dbReference>
<dbReference type="SMART" id="SM00849">
    <property type="entry name" value="Lactamase_B"/>
    <property type="match status" value="1"/>
</dbReference>
<evidence type="ECO:0000256" key="4">
    <source>
        <dbReference type="ARBA" id="ARBA00022833"/>
    </source>
</evidence>
<dbReference type="EMBL" id="BSFM01000013">
    <property type="protein sequence ID" value="GLK84478.1"/>
    <property type="molecule type" value="Genomic_DNA"/>
</dbReference>